<evidence type="ECO:0000313" key="9">
    <source>
        <dbReference type="Proteomes" id="UP000553766"/>
    </source>
</evidence>
<dbReference type="AlphaFoldDB" id="A0A840WN43"/>
<feature type="domain" description="UmuC" evidence="6">
    <location>
        <begin position="33"/>
        <end position="157"/>
    </location>
</feature>
<dbReference type="EC" id="2.7.7.7" evidence="2"/>
<dbReference type="GO" id="GO:0003684">
    <property type="term" value="F:damaged DNA binding"/>
    <property type="evidence" value="ECO:0007669"/>
    <property type="project" value="InterPro"/>
</dbReference>
<dbReference type="InterPro" id="IPR017961">
    <property type="entry name" value="DNA_pol_Y-fam_little_finger"/>
</dbReference>
<proteinExistence type="predicted"/>
<evidence type="ECO:0000256" key="3">
    <source>
        <dbReference type="ARBA" id="ARBA00022763"/>
    </source>
</evidence>
<dbReference type="SUPFAM" id="SSF56672">
    <property type="entry name" value="DNA/RNA polymerases"/>
    <property type="match status" value="1"/>
</dbReference>
<dbReference type="CDD" id="cd03468">
    <property type="entry name" value="PolY_like"/>
    <property type="match status" value="1"/>
</dbReference>
<reference evidence="8 9" key="1">
    <citation type="submission" date="2020-08" db="EMBL/GenBank/DDBJ databases">
        <title>Genomic Encyclopedia of Type Strains, Phase IV (KMG-IV): sequencing the most valuable type-strain genomes for metagenomic binning, comparative biology and taxonomic classification.</title>
        <authorList>
            <person name="Goeker M."/>
        </authorList>
    </citation>
    <scope>NUCLEOTIDE SEQUENCE [LARGE SCALE GENOMIC DNA]</scope>
    <source>
        <strain evidence="8 9">DSM 103377</strain>
    </source>
</reference>
<dbReference type="Pfam" id="PF00817">
    <property type="entry name" value="IMS"/>
    <property type="match status" value="1"/>
</dbReference>
<dbReference type="Pfam" id="PF11799">
    <property type="entry name" value="IMS_C"/>
    <property type="match status" value="1"/>
</dbReference>
<evidence type="ECO:0000256" key="4">
    <source>
        <dbReference type="ARBA" id="ARBA00025589"/>
    </source>
</evidence>
<dbReference type="InterPro" id="IPR001126">
    <property type="entry name" value="UmuC"/>
</dbReference>
<keyword evidence="9" id="KW-1185">Reference proteome</keyword>
<evidence type="ECO:0000313" key="8">
    <source>
        <dbReference type="EMBL" id="MBB5515513.1"/>
    </source>
</evidence>
<comment type="caution">
    <text evidence="8">The sequence shown here is derived from an EMBL/GenBank/DDBJ whole genome shotgun (WGS) entry which is preliminary data.</text>
</comment>
<protein>
    <recommendedName>
        <fullName evidence="2">DNA-directed DNA polymerase</fullName>
        <ecNumber evidence="2">2.7.7.7</ecNumber>
    </recommendedName>
</protein>
<dbReference type="InterPro" id="IPR043502">
    <property type="entry name" value="DNA/RNA_pol_sf"/>
</dbReference>
<dbReference type="RefSeq" id="WP_184010191.1">
    <property type="nucleotide sequence ID" value="NZ_JACIJS010000004.1"/>
</dbReference>
<keyword evidence="3" id="KW-0227">DNA damage</keyword>
<evidence type="ECO:0000256" key="2">
    <source>
        <dbReference type="ARBA" id="ARBA00012417"/>
    </source>
</evidence>
<name>A0A840WN43_9RHOB</name>
<evidence type="ECO:0000259" key="7">
    <source>
        <dbReference type="Pfam" id="PF11799"/>
    </source>
</evidence>
<dbReference type="Proteomes" id="UP000553766">
    <property type="component" value="Unassembled WGS sequence"/>
</dbReference>
<dbReference type="PANTHER" id="PTHR35369:SF2">
    <property type="entry name" value="BLR3025 PROTEIN"/>
    <property type="match status" value="1"/>
</dbReference>
<feature type="domain" description="DNA polymerase Y-family little finger" evidence="7">
    <location>
        <begin position="266"/>
        <end position="353"/>
    </location>
</feature>
<dbReference type="PANTHER" id="PTHR35369">
    <property type="entry name" value="BLR3025 PROTEIN-RELATED"/>
    <property type="match status" value="1"/>
</dbReference>
<evidence type="ECO:0000256" key="5">
    <source>
        <dbReference type="ARBA" id="ARBA00049244"/>
    </source>
</evidence>
<dbReference type="GO" id="GO:0006281">
    <property type="term" value="P:DNA repair"/>
    <property type="evidence" value="ECO:0007669"/>
    <property type="project" value="InterPro"/>
</dbReference>
<comment type="function">
    <text evidence="4">Poorly processive, error-prone DNA polymerase involved in untargeted mutagenesis. Copies undamaged DNA at stalled replication forks, which arise in vivo from mismatched or misaligned primer ends. These misaligned primers can be extended by PolIV. Exhibits no 3'-5' exonuclease (proofreading) activity. May be involved in translesional synthesis, in conjunction with the beta clamp from PolIII.</text>
</comment>
<comment type="subunit">
    <text evidence="1">Monomer.</text>
</comment>
<organism evidence="8 9">
    <name type="scientific">Rubricella aquisinus</name>
    <dbReference type="NCBI Taxonomy" id="2028108"/>
    <lineage>
        <taxon>Bacteria</taxon>
        <taxon>Pseudomonadati</taxon>
        <taxon>Pseudomonadota</taxon>
        <taxon>Alphaproteobacteria</taxon>
        <taxon>Rhodobacterales</taxon>
        <taxon>Paracoccaceae</taxon>
        <taxon>Rubricella</taxon>
    </lineage>
</organism>
<dbReference type="InterPro" id="IPR050356">
    <property type="entry name" value="SulA_CellDiv_inhibitor"/>
</dbReference>
<comment type="catalytic activity">
    <reaction evidence="5">
        <text>DNA(n) + a 2'-deoxyribonucleoside 5'-triphosphate = DNA(n+1) + diphosphate</text>
        <dbReference type="Rhea" id="RHEA:22508"/>
        <dbReference type="Rhea" id="RHEA-COMP:17339"/>
        <dbReference type="Rhea" id="RHEA-COMP:17340"/>
        <dbReference type="ChEBI" id="CHEBI:33019"/>
        <dbReference type="ChEBI" id="CHEBI:61560"/>
        <dbReference type="ChEBI" id="CHEBI:173112"/>
        <dbReference type="EC" id="2.7.7.7"/>
    </reaction>
</comment>
<dbReference type="EMBL" id="JACIJS010000004">
    <property type="protein sequence ID" value="MBB5515513.1"/>
    <property type="molecule type" value="Genomic_DNA"/>
</dbReference>
<sequence>MTARRIVSISLPHLAMERWQKHRERIGTPPPPDVPVVLATEGHHGPVIHAANRAATLKGIQPGERVVDMRALCPDLKVEYADIAGDRAVLERLVIWSRRWSPFTAPDGAAGIVLDTTGVAHLFGGEAALLYDIEEQFARIGLTTRSAMAPTWGAAWALARFGPVRAICGEEGLGRALAPLPTRALRLDAGTVQLLHRLGLKTVADIAAIPRLSLTRRFAKAALTGNPLMRLDQAMGLMGEPVSSKEAPPPIRAIARLPEPIQDPTPHLLDLCADLCAQLDHAGMGCRRVEVVVYRTDGEVSTVHAAISQPSRDPAHLARLFEGKLERLNPGFGFDLITLHAGGVEPLSTRQSRLDGAAQDGLPLAHLIDRLSARFGADAILRPIARESHVPERAEQMVPALEAATDAATLPARERPIRLLRSPEEIRVIYAVPEGPPAQFVWRRQRLHVARYAGPERIAPEWWQDLPGTRLRDYYKIEDQQGRRFWLYREGVHGDGRGGDPRWFMHGMFA</sequence>
<accession>A0A840WN43</accession>
<gene>
    <name evidence="8" type="ORF">FHS89_001525</name>
</gene>
<evidence type="ECO:0000259" key="6">
    <source>
        <dbReference type="Pfam" id="PF00817"/>
    </source>
</evidence>
<evidence type="ECO:0000256" key="1">
    <source>
        <dbReference type="ARBA" id="ARBA00011245"/>
    </source>
</evidence>